<dbReference type="EMBL" id="MT774381">
    <property type="protein sequence ID" value="QOR58601.1"/>
    <property type="molecule type" value="Genomic_DNA"/>
</dbReference>
<organism evidence="1 2">
    <name type="scientific">uncultured phage cr3_1</name>
    <dbReference type="NCBI Taxonomy" id="2772065"/>
    <lineage>
        <taxon>Viruses</taxon>
        <taxon>Duplodnaviria</taxon>
        <taxon>Heunggongvirae</taxon>
        <taxon>Uroviricota</taxon>
        <taxon>Caudoviricetes</taxon>
        <taxon>Crassvirales</taxon>
        <taxon>Intestiviridae</taxon>
        <taxon>Crudevirinae</taxon>
        <taxon>Diorhovirus</taxon>
        <taxon>Diorhovirus intestinalis</taxon>
    </lineage>
</organism>
<dbReference type="GeneID" id="65129079"/>
<dbReference type="InterPro" id="IPR027417">
    <property type="entry name" value="P-loop_NTPase"/>
</dbReference>
<proteinExistence type="predicted"/>
<protein>
    <submittedName>
        <fullName evidence="1">Uncharacterized protein</fullName>
    </submittedName>
</protein>
<sequence length="460" mass="51752">MKMEVLNQFYETVIDKWRNNKGKGTIHCNKPFSYATLAVTTIGKFVAKRGDASIFIVVQSFDMRKELISEFDRLKIDHSRITCVSQNYIRTSYKYNYDLVVLIDVTPFSIIQMFCDRTKFVMNILTNTKILAFQTLSKVYIILPSINGEISVQQAKNAIICSPVEEHRIAVTISADDKAEYDKQSAYINNTMVIIGDIKNIDRIKHGDRQLGLSGAEVRDKIARANGWSETLDMSVPFNKEVDSAYNPTLLYEKACTIYEVMRKRRDLVTDNEAKLSHILDIIKDNPDKKFVIISKRGEFAALITKHLNANGIKCGDYHDCIEKAVAIDDDGVPILIKSGAHKGEPKIIGSQAISTANLRRYISGDIQILSTKNSSLNGLELTCDAWIITSPLCEDIRTIKGRFADLHFTTNPNIIYNLYCNGTLEATAISKIKGSAIHAIVEDEQKNLYIDENTGDIIL</sequence>
<dbReference type="Gene3D" id="3.40.50.300">
    <property type="entry name" value="P-loop containing nucleotide triphosphate hydrolases"/>
    <property type="match status" value="1"/>
</dbReference>
<accession>A0A7M1RXM5</accession>
<keyword evidence="2" id="KW-1185">Reference proteome</keyword>
<dbReference type="KEGG" id="vg:65129079"/>
<dbReference type="RefSeq" id="YP_010110759.1">
    <property type="nucleotide sequence ID" value="NC_055874.1"/>
</dbReference>
<evidence type="ECO:0000313" key="2">
    <source>
        <dbReference type="Proteomes" id="UP000594037"/>
    </source>
</evidence>
<name>A0A7M1RXM5_9CAUD</name>
<dbReference type="Proteomes" id="UP000594037">
    <property type="component" value="Segment"/>
</dbReference>
<evidence type="ECO:0000313" key="1">
    <source>
        <dbReference type="EMBL" id="QOR58601.1"/>
    </source>
</evidence>
<reference evidence="1 2" key="1">
    <citation type="submission" date="2020-07" db="EMBL/GenBank/DDBJ databases">
        <title>Taxonomic proposal: Crassvirales, a new order of highly abundant and diverse bacterial viruses.</title>
        <authorList>
            <person name="Shkoporov A.N."/>
            <person name="Stockdale S.R."/>
            <person name="Guerin E."/>
            <person name="Ross R.P."/>
            <person name="Hill C."/>
        </authorList>
    </citation>
    <scope>NUCLEOTIDE SEQUENCE [LARGE SCALE GENOMIC DNA]</scope>
</reference>